<dbReference type="NCBIfam" id="NF040755">
    <property type="entry name" value="AgaR"/>
    <property type="match status" value="1"/>
</dbReference>
<dbReference type="PANTHER" id="PTHR30363:SF44">
    <property type="entry name" value="AGA OPERON TRANSCRIPTIONAL REPRESSOR-RELATED"/>
    <property type="match status" value="1"/>
</dbReference>
<dbReference type="InterPro" id="IPR018356">
    <property type="entry name" value="Tscrpt_reg_HTH_DeoR_CS"/>
</dbReference>
<sequence length="261" mass="28044">MAATRDTSHRRQQISELVRQHGSVQVSSLAQQFGVSPQTVRKDLRYLSERGVMARAYGGGIDSGAVSAPATAAEPHYEAKRTVYLDEKRRIGARAAAMVKPGDTIALDSGTTSIQLAEALPDIDITVVTNDFGVLTALSPKTRINLVMLGGELRRKNMAFYGGLTVEALDALHVDLLFLGVDGFDLERGITTHYEPEAMLNRKMVEAAQAIVAITDSSKFGRVCLHRIIPISGLDALITDTGTPDDVAQACRALGVDLQLA</sequence>
<evidence type="ECO:0000313" key="6">
    <source>
        <dbReference type="Proteomes" id="UP000547058"/>
    </source>
</evidence>
<dbReference type="AlphaFoldDB" id="A0A7W3FJI0"/>
<feature type="domain" description="HTH deoR-type" evidence="4">
    <location>
        <begin position="7"/>
        <end position="62"/>
    </location>
</feature>
<dbReference type="InterPro" id="IPR036388">
    <property type="entry name" value="WH-like_DNA-bd_sf"/>
</dbReference>
<dbReference type="PROSITE" id="PS51000">
    <property type="entry name" value="HTH_DEOR_2"/>
    <property type="match status" value="1"/>
</dbReference>
<dbReference type="GO" id="GO:0003677">
    <property type="term" value="F:DNA binding"/>
    <property type="evidence" value="ECO:0007669"/>
    <property type="project" value="UniProtKB-KW"/>
</dbReference>
<keyword evidence="2" id="KW-0238">DNA-binding</keyword>
<dbReference type="RefSeq" id="WP_182337855.1">
    <property type="nucleotide sequence ID" value="NZ_JACGXS010000001.1"/>
</dbReference>
<keyword evidence="1" id="KW-0805">Transcription regulation</keyword>
<dbReference type="InterPro" id="IPR001034">
    <property type="entry name" value="DeoR_HTH"/>
</dbReference>
<organism evidence="5 6">
    <name type="scientific">Stenotrophomonas tumulicola</name>
    <dbReference type="NCBI Taxonomy" id="1685415"/>
    <lineage>
        <taxon>Bacteria</taxon>
        <taxon>Pseudomonadati</taxon>
        <taxon>Pseudomonadota</taxon>
        <taxon>Gammaproteobacteria</taxon>
        <taxon>Lysobacterales</taxon>
        <taxon>Lysobacteraceae</taxon>
        <taxon>Stenotrophomonas</taxon>
    </lineage>
</organism>
<evidence type="ECO:0000256" key="2">
    <source>
        <dbReference type="ARBA" id="ARBA00023125"/>
    </source>
</evidence>
<dbReference type="Proteomes" id="UP000547058">
    <property type="component" value="Unassembled WGS sequence"/>
</dbReference>
<keyword evidence="6" id="KW-1185">Reference proteome</keyword>
<dbReference type="SMART" id="SM01134">
    <property type="entry name" value="DeoRC"/>
    <property type="match status" value="1"/>
</dbReference>
<dbReference type="Pfam" id="PF08220">
    <property type="entry name" value="HTH_DeoR"/>
    <property type="match status" value="1"/>
</dbReference>
<dbReference type="InterPro" id="IPR014036">
    <property type="entry name" value="DeoR-like_C"/>
</dbReference>
<dbReference type="PROSITE" id="PS00894">
    <property type="entry name" value="HTH_DEOR_1"/>
    <property type="match status" value="1"/>
</dbReference>
<dbReference type="GO" id="GO:0003700">
    <property type="term" value="F:DNA-binding transcription factor activity"/>
    <property type="evidence" value="ECO:0007669"/>
    <property type="project" value="InterPro"/>
</dbReference>
<dbReference type="PANTHER" id="PTHR30363">
    <property type="entry name" value="HTH-TYPE TRANSCRIPTIONAL REGULATOR SRLR-RELATED"/>
    <property type="match status" value="1"/>
</dbReference>
<evidence type="ECO:0000256" key="3">
    <source>
        <dbReference type="ARBA" id="ARBA00023163"/>
    </source>
</evidence>
<dbReference type="PRINTS" id="PR00037">
    <property type="entry name" value="HTHLACR"/>
</dbReference>
<dbReference type="Gene3D" id="3.40.50.1360">
    <property type="match status" value="1"/>
</dbReference>
<comment type="caution">
    <text evidence="5">The sequence shown here is derived from an EMBL/GenBank/DDBJ whole genome shotgun (WGS) entry which is preliminary data.</text>
</comment>
<dbReference type="Gene3D" id="1.10.10.10">
    <property type="entry name" value="Winged helix-like DNA-binding domain superfamily/Winged helix DNA-binding domain"/>
    <property type="match status" value="1"/>
</dbReference>
<dbReference type="SMART" id="SM00420">
    <property type="entry name" value="HTH_DEOR"/>
    <property type="match status" value="1"/>
</dbReference>
<evidence type="ECO:0000256" key="1">
    <source>
        <dbReference type="ARBA" id="ARBA00023015"/>
    </source>
</evidence>
<proteinExistence type="predicted"/>
<dbReference type="InterPro" id="IPR050313">
    <property type="entry name" value="Carb_Metab_HTH_regulators"/>
</dbReference>
<accession>A0A7W3FJI0</accession>
<name>A0A7W3FJI0_9GAMM</name>
<evidence type="ECO:0000313" key="5">
    <source>
        <dbReference type="EMBL" id="MBA8680683.1"/>
    </source>
</evidence>
<dbReference type="SUPFAM" id="SSF100950">
    <property type="entry name" value="NagB/RpiA/CoA transferase-like"/>
    <property type="match status" value="1"/>
</dbReference>
<dbReference type="InterPro" id="IPR037171">
    <property type="entry name" value="NagB/RpiA_transferase-like"/>
</dbReference>
<dbReference type="InterPro" id="IPR047779">
    <property type="entry name" value="AgaR-like"/>
</dbReference>
<dbReference type="InterPro" id="IPR036390">
    <property type="entry name" value="WH_DNA-bd_sf"/>
</dbReference>
<gene>
    <name evidence="5" type="ORF">H4O11_02540</name>
</gene>
<protein>
    <submittedName>
        <fullName evidence="5">DeoR/GlpR transcriptional regulator</fullName>
    </submittedName>
</protein>
<evidence type="ECO:0000259" key="4">
    <source>
        <dbReference type="PROSITE" id="PS51000"/>
    </source>
</evidence>
<dbReference type="Pfam" id="PF00455">
    <property type="entry name" value="DeoRC"/>
    <property type="match status" value="1"/>
</dbReference>
<keyword evidence="3" id="KW-0804">Transcription</keyword>
<dbReference type="SUPFAM" id="SSF46785">
    <property type="entry name" value="Winged helix' DNA-binding domain"/>
    <property type="match status" value="1"/>
</dbReference>
<dbReference type="EMBL" id="JACGXS010000001">
    <property type="protein sequence ID" value="MBA8680683.1"/>
    <property type="molecule type" value="Genomic_DNA"/>
</dbReference>
<reference evidence="5 6" key="1">
    <citation type="submission" date="2020-08" db="EMBL/GenBank/DDBJ databases">
        <title>Stenotrophomonas tumulicola JCM 30961.</title>
        <authorList>
            <person name="Deng Y."/>
        </authorList>
    </citation>
    <scope>NUCLEOTIDE SEQUENCE [LARGE SCALE GENOMIC DNA]</scope>
    <source>
        <strain evidence="5 6">JCM 30961</strain>
    </source>
</reference>